<accession>A0A7R8ZTK4</accession>
<reference evidence="6" key="1">
    <citation type="submission" date="2020-11" db="EMBL/GenBank/DDBJ databases">
        <authorList>
            <person name="Tran Van P."/>
        </authorList>
    </citation>
    <scope>NUCLEOTIDE SEQUENCE</scope>
</reference>
<dbReference type="PANTHER" id="PTHR18937:SF172">
    <property type="entry name" value="STRUCTURAL MAINTENANCE OF CHROMOSOMES PROTEIN"/>
    <property type="match status" value="1"/>
</dbReference>
<dbReference type="GO" id="GO:0007076">
    <property type="term" value="P:mitotic chromosome condensation"/>
    <property type="evidence" value="ECO:0007669"/>
    <property type="project" value="TreeGrafter"/>
</dbReference>
<gene>
    <name evidence="6" type="ORF">CTOB1V02_LOCUS14291</name>
</gene>
<dbReference type="InterPro" id="IPR003395">
    <property type="entry name" value="RecF/RecN/SMC_N"/>
</dbReference>
<keyword evidence="2" id="KW-0547">Nucleotide-binding</keyword>
<dbReference type="SUPFAM" id="SSF52540">
    <property type="entry name" value="P-loop containing nucleoside triphosphate hydrolases"/>
    <property type="match status" value="1"/>
</dbReference>
<keyword evidence="4" id="KW-0539">Nucleus</keyword>
<evidence type="ECO:0000256" key="1">
    <source>
        <dbReference type="ARBA" id="ARBA00004123"/>
    </source>
</evidence>
<dbReference type="Pfam" id="PF02463">
    <property type="entry name" value="SMC_N"/>
    <property type="match status" value="1"/>
</dbReference>
<dbReference type="InterPro" id="IPR027417">
    <property type="entry name" value="P-loop_NTPase"/>
</dbReference>
<evidence type="ECO:0000256" key="2">
    <source>
        <dbReference type="ARBA" id="ARBA00022741"/>
    </source>
</evidence>
<sequence>MKRASAGGSGRKEKTREATEESSVVSDEENEKETFEMEPGGRMVDDIIYIPPPPPPSLTFDEGSPRLIISHITNDNFKSYAGKHILGPFNKGFTAIVGPNASGKSNVIDSLLFVFECRAQKLQSKKVGVLIHSSNEHQNIESCTVSVHFEVIQRLPSGELLNFEDRKFVVSRTAFRDNSSYYCIGGKQCTFKEIQRKLLENGVDMDHNRFLILQGEVESISLMKPKAASEQDSSGGMLEYLEDVIGSSRLKEPVKLDPDWAGEFTKLVNSPVF</sequence>
<evidence type="ECO:0000256" key="5">
    <source>
        <dbReference type="SAM" id="MobiDB-lite"/>
    </source>
</evidence>
<dbReference type="PANTHER" id="PTHR18937">
    <property type="entry name" value="STRUCTURAL MAINTENANCE OF CHROMOSOMES SMC FAMILY MEMBER"/>
    <property type="match status" value="1"/>
</dbReference>
<dbReference type="EMBL" id="OB679332">
    <property type="protein sequence ID" value="CAD7236476.1"/>
    <property type="molecule type" value="Genomic_DNA"/>
</dbReference>
<dbReference type="GO" id="GO:0000796">
    <property type="term" value="C:condensin complex"/>
    <property type="evidence" value="ECO:0007669"/>
    <property type="project" value="TreeGrafter"/>
</dbReference>
<evidence type="ECO:0000256" key="4">
    <source>
        <dbReference type="ARBA" id="ARBA00023242"/>
    </source>
</evidence>
<evidence type="ECO:0000313" key="6">
    <source>
        <dbReference type="EMBL" id="CAD7236476.1"/>
    </source>
</evidence>
<comment type="subcellular location">
    <subcellularLocation>
        <location evidence="1">Nucleus</location>
    </subcellularLocation>
</comment>
<feature type="compositionally biased region" description="Basic and acidic residues" evidence="5">
    <location>
        <begin position="10"/>
        <end position="19"/>
    </location>
</feature>
<feature type="region of interest" description="Disordered" evidence="5">
    <location>
        <begin position="1"/>
        <end position="38"/>
    </location>
</feature>
<feature type="non-terminal residue" evidence="6">
    <location>
        <position position="273"/>
    </location>
</feature>
<proteinExistence type="predicted"/>
<evidence type="ECO:0000256" key="3">
    <source>
        <dbReference type="ARBA" id="ARBA00022840"/>
    </source>
</evidence>
<dbReference type="GO" id="GO:0005634">
    <property type="term" value="C:nucleus"/>
    <property type="evidence" value="ECO:0007669"/>
    <property type="project" value="UniProtKB-SubCell"/>
</dbReference>
<dbReference type="AlphaFoldDB" id="A0A7R8ZTK4"/>
<keyword evidence="3" id="KW-0067">ATP-binding</keyword>
<name>A0A7R8ZTK4_9CRUS</name>
<organism evidence="6">
    <name type="scientific">Cyprideis torosa</name>
    <dbReference type="NCBI Taxonomy" id="163714"/>
    <lineage>
        <taxon>Eukaryota</taxon>
        <taxon>Metazoa</taxon>
        <taxon>Ecdysozoa</taxon>
        <taxon>Arthropoda</taxon>
        <taxon>Crustacea</taxon>
        <taxon>Oligostraca</taxon>
        <taxon>Ostracoda</taxon>
        <taxon>Podocopa</taxon>
        <taxon>Podocopida</taxon>
        <taxon>Cytherocopina</taxon>
        <taxon>Cytheroidea</taxon>
        <taxon>Cytherideidae</taxon>
        <taxon>Cyprideis</taxon>
    </lineage>
</organism>
<dbReference type="Gene3D" id="3.40.50.300">
    <property type="entry name" value="P-loop containing nucleotide triphosphate hydrolases"/>
    <property type="match status" value="1"/>
</dbReference>
<protein>
    <submittedName>
        <fullName evidence="6">Uncharacterized protein</fullName>
    </submittedName>
</protein>
<dbReference type="OrthoDB" id="5575062at2759"/>
<dbReference type="GO" id="GO:0005524">
    <property type="term" value="F:ATP binding"/>
    <property type="evidence" value="ECO:0007669"/>
    <property type="project" value="UniProtKB-KW"/>
</dbReference>